<accession>A0AAD7N2Y0</accession>
<feature type="region of interest" description="Disordered" evidence="1">
    <location>
        <begin position="414"/>
        <end position="457"/>
    </location>
</feature>
<dbReference type="Proteomes" id="UP001215598">
    <property type="component" value="Unassembled WGS sequence"/>
</dbReference>
<dbReference type="AlphaFoldDB" id="A0AAD7N2Y0"/>
<gene>
    <name evidence="2" type="ORF">B0H16DRAFT_1861501</name>
</gene>
<protein>
    <submittedName>
        <fullName evidence="2">Uncharacterized protein</fullName>
    </submittedName>
</protein>
<feature type="compositionally biased region" description="Basic and acidic residues" evidence="1">
    <location>
        <begin position="572"/>
        <end position="587"/>
    </location>
</feature>
<comment type="caution">
    <text evidence="2">The sequence shown here is derived from an EMBL/GenBank/DDBJ whole genome shotgun (WGS) entry which is preliminary data.</text>
</comment>
<feature type="region of interest" description="Disordered" evidence="1">
    <location>
        <begin position="623"/>
        <end position="812"/>
    </location>
</feature>
<feature type="compositionally biased region" description="Basic residues" evidence="1">
    <location>
        <begin position="794"/>
        <end position="812"/>
    </location>
</feature>
<evidence type="ECO:0000256" key="1">
    <source>
        <dbReference type="SAM" id="MobiDB-lite"/>
    </source>
</evidence>
<proteinExistence type="predicted"/>
<sequence>MPRVHIVSPRRQLTVLAEEVVVDEEEVAVEQEDDVRRRGQARHRVRVLLVLVRVSVKRRRGDWRRKDADTAAICAAYCGGYCTTVLGGRGTYSDDCCAGVERARRPVPNIHVHADVCIRRRPRMRTPSASRAVNRAHSLPPLPLALPVAFDVRREVVNVLVGVNIDNEREVLVEVDEDKGPAYETGAARERHRSNGVPILALKNAVERCTGEHVCECELGRAARVSRHARVSRGLPPEDDELADEYDADEVVVDATGMRVSPNLLRRRRRKREARNHMVRRRALSARLPALRPVDLLLGGYPFAACNAANGFCPSVHRVMGVDRHPLMLPLYTPTPRRAHAHPPPLLPSPPLPTFPPLTFSLLAPASTALSYRAKWRSGKKEDARAQDVRVGGLGRPGGACACSSKRRFSNCRRERKKEERKTKWKGVKQKWAPPRAQPCATSFESESKVGKGTRQMAPDSYIKHRMQEEIFWEEEEKAAAQEHNYRPTYRWARLRRINGKNATRATRGCRLHETGPCAVPQNADAQRAESRTRIVHKLVLDMQCIKGCPHPHPTSCASAKRAHAQSGESASHADRHSGRQSADARKPHNANPEFGAGLGGRAEVVQAQAVVAVQGEDDIRLADLQNKGGGKGRAGVKSQRKKDQRKKGEAPPPPARAGHRQHRRGANGWRRRRAFGGSIVTYTREEPFTPPPRAAARAKQTVEGQNGLQPEPKPRGNASARRRSRAAAAAAARLTQKGAAENGGASRRHPRTERRRDFAPKAAKALTSNNSSSRRTTRPTHGDQKQARIASGAKKKHAAHAWRGRQCAKQR</sequence>
<name>A0AAD7N2Y0_9AGAR</name>
<feature type="compositionally biased region" description="Basic residues" evidence="1">
    <location>
        <begin position="658"/>
        <end position="675"/>
    </location>
</feature>
<organism evidence="2 3">
    <name type="scientific">Mycena metata</name>
    <dbReference type="NCBI Taxonomy" id="1033252"/>
    <lineage>
        <taxon>Eukaryota</taxon>
        <taxon>Fungi</taxon>
        <taxon>Dikarya</taxon>
        <taxon>Basidiomycota</taxon>
        <taxon>Agaricomycotina</taxon>
        <taxon>Agaricomycetes</taxon>
        <taxon>Agaricomycetidae</taxon>
        <taxon>Agaricales</taxon>
        <taxon>Marasmiineae</taxon>
        <taxon>Mycenaceae</taxon>
        <taxon>Mycena</taxon>
    </lineage>
</organism>
<feature type="region of interest" description="Disordered" evidence="1">
    <location>
        <begin position="553"/>
        <end position="598"/>
    </location>
</feature>
<keyword evidence="3" id="KW-1185">Reference proteome</keyword>
<evidence type="ECO:0000313" key="2">
    <source>
        <dbReference type="EMBL" id="KAJ7742078.1"/>
    </source>
</evidence>
<reference evidence="2" key="1">
    <citation type="submission" date="2023-03" db="EMBL/GenBank/DDBJ databases">
        <title>Massive genome expansion in bonnet fungi (Mycena s.s.) driven by repeated elements and novel gene families across ecological guilds.</title>
        <authorList>
            <consortium name="Lawrence Berkeley National Laboratory"/>
            <person name="Harder C.B."/>
            <person name="Miyauchi S."/>
            <person name="Viragh M."/>
            <person name="Kuo A."/>
            <person name="Thoen E."/>
            <person name="Andreopoulos B."/>
            <person name="Lu D."/>
            <person name="Skrede I."/>
            <person name="Drula E."/>
            <person name="Henrissat B."/>
            <person name="Morin E."/>
            <person name="Kohler A."/>
            <person name="Barry K."/>
            <person name="LaButti K."/>
            <person name="Morin E."/>
            <person name="Salamov A."/>
            <person name="Lipzen A."/>
            <person name="Mereny Z."/>
            <person name="Hegedus B."/>
            <person name="Baldrian P."/>
            <person name="Stursova M."/>
            <person name="Weitz H."/>
            <person name="Taylor A."/>
            <person name="Grigoriev I.V."/>
            <person name="Nagy L.G."/>
            <person name="Martin F."/>
            <person name="Kauserud H."/>
        </authorList>
    </citation>
    <scope>NUCLEOTIDE SEQUENCE</scope>
    <source>
        <strain evidence="2">CBHHK182m</strain>
    </source>
</reference>
<dbReference type="EMBL" id="JARKIB010000096">
    <property type="protein sequence ID" value="KAJ7742078.1"/>
    <property type="molecule type" value="Genomic_DNA"/>
</dbReference>
<evidence type="ECO:0000313" key="3">
    <source>
        <dbReference type="Proteomes" id="UP001215598"/>
    </source>
</evidence>